<dbReference type="Proteomes" id="UP000298179">
    <property type="component" value="Unassembled WGS sequence"/>
</dbReference>
<proteinExistence type="predicted"/>
<feature type="compositionally biased region" description="Basic and acidic residues" evidence="1">
    <location>
        <begin position="89"/>
        <end position="103"/>
    </location>
</feature>
<dbReference type="RefSeq" id="WP_134763889.1">
    <property type="nucleotide sequence ID" value="NZ_SOZD01000008.1"/>
</dbReference>
<evidence type="ECO:0000256" key="2">
    <source>
        <dbReference type="SAM" id="SignalP"/>
    </source>
</evidence>
<feature type="signal peptide" evidence="2">
    <location>
        <begin position="1"/>
        <end position="19"/>
    </location>
</feature>
<evidence type="ECO:0000256" key="1">
    <source>
        <dbReference type="SAM" id="MobiDB-lite"/>
    </source>
</evidence>
<dbReference type="EMBL" id="SOZD01000008">
    <property type="protein sequence ID" value="TFF18749.1"/>
    <property type="molecule type" value="Genomic_DNA"/>
</dbReference>
<protein>
    <submittedName>
        <fullName evidence="3">Uncharacterized protein</fullName>
    </submittedName>
</protein>
<accession>A0A4Y8RCQ2</accession>
<dbReference type="AlphaFoldDB" id="A0A4Y8RCQ2"/>
<evidence type="ECO:0000313" key="4">
    <source>
        <dbReference type="Proteomes" id="UP000298179"/>
    </source>
</evidence>
<keyword evidence="4" id="KW-1185">Reference proteome</keyword>
<feature type="chain" id="PRO_5021377952" evidence="2">
    <location>
        <begin position="20"/>
        <end position="139"/>
    </location>
</feature>
<evidence type="ECO:0000313" key="3">
    <source>
        <dbReference type="EMBL" id="TFF18749.1"/>
    </source>
</evidence>
<organism evidence="3 4">
    <name type="scientific">Jiella endophytica</name>
    <dbReference type="NCBI Taxonomy" id="2558362"/>
    <lineage>
        <taxon>Bacteria</taxon>
        <taxon>Pseudomonadati</taxon>
        <taxon>Pseudomonadota</taxon>
        <taxon>Alphaproteobacteria</taxon>
        <taxon>Hyphomicrobiales</taxon>
        <taxon>Aurantimonadaceae</taxon>
        <taxon>Jiella</taxon>
    </lineage>
</organism>
<name>A0A4Y8RCQ2_9HYPH</name>
<feature type="compositionally biased region" description="Low complexity" evidence="1">
    <location>
        <begin position="118"/>
        <end position="130"/>
    </location>
</feature>
<feature type="region of interest" description="Disordered" evidence="1">
    <location>
        <begin position="70"/>
        <end position="139"/>
    </location>
</feature>
<sequence length="139" mass="14652">MRSAALLLAATTLALPAAAQPFDPGPGIIVPGSSMAGKRIGGAPPKLNNRRIRNAPVFGDTVEERYYGRDYDDSYLTPRVPRGSSDDASIQRRAREGDPRLDPGRAGSFAKEGPGALGSSEVTHGSSSGSHRAIIRRDP</sequence>
<gene>
    <name evidence="3" type="ORF">E3C22_21245</name>
</gene>
<reference evidence="3 4" key="1">
    <citation type="submission" date="2019-03" db="EMBL/GenBank/DDBJ databases">
        <title>Jiella endophytica sp. nov., a novel endophytic bacterium isolated from root of Ficus microcarpa Linn. f.</title>
        <authorList>
            <person name="Tuo L."/>
        </authorList>
    </citation>
    <scope>NUCLEOTIDE SEQUENCE [LARGE SCALE GENOMIC DNA]</scope>
    <source>
        <strain evidence="3 4">CBS5Q-3</strain>
    </source>
</reference>
<dbReference type="OrthoDB" id="7906717at2"/>
<keyword evidence="2" id="KW-0732">Signal</keyword>
<comment type="caution">
    <text evidence="3">The sequence shown here is derived from an EMBL/GenBank/DDBJ whole genome shotgun (WGS) entry which is preliminary data.</text>
</comment>